<dbReference type="InterPro" id="IPR037401">
    <property type="entry name" value="SnoaL-like"/>
</dbReference>
<evidence type="ECO:0000313" key="2">
    <source>
        <dbReference type="EMBL" id="KIW30209.1"/>
    </source>
</evidence>
<sequence length="204" mass="23759">MTAITNKKTTGEWHYLGDLTTLDNLHATLSFPMSAFHKPELKKEEEEIFQHYADWMLFNDTRFAVAPQEGTRFYDCDQVLYYDMMGLIPPYYAKSHIGYKDMEVIAASPDMGFVNMFQAGSHYWGTTTDGHDFDFKFRYTGILRKKDGIWKWIEEHVSFPVNVATQKGDLTCSLDAGENLRMDDKDNEKRGEENFRKAKDYVKV</sequence>
<proteinExistence type="predicted"/>
<dbReference type="InterPro" id="IPR032710">
    <property type="entry name" value="NTF2-like_dom_sf"/>
</dbReference>
<gene>
    <name evidence="2" type="ORF">PV07_05968</name>
</gene>
<evidence type="ECO:0000313" key="3">
    <source>
        <dbReference type="Proteomes" id="UP000054466"/>
    </source>
</evidence>
<reference evidence="2 3" key="1">
    <citation type="submission" date="2015-01" db="EMBL/GenBank/DDBJ databases">
        <title>The Genome Sequence of Cladophialophora immunda CBS83496.</title>
        <authorList>
            <consortium name="The Broad Institute Genomics Platform"/>
            <person name="Cuomo C."/>
            <person name="de Hoog S."/>
            <person name="Gorbushina A."/>
            <person name="Stielow B."/>
            <person name="Teixiera M."/>
            <person name="Abouelleil A."/>
            <person name="Chapman S.B."/>
            <person name="Priest M."/>
            <person name="Young S.K."/>
            <person name="Wortman J."/>
            <person name="Nusbaum C."/>
            <person name="Birren B."/>
        </authorList>
    </citation>
    <scope>NUCLEOTIDE SEQUENCE [LARGE SCALE GENOMIC DNA]</scope>
    <source>
        <strain evidence="2 3">CBS 83496</strain>
    </source>
</reference>
<protein>
    <recommendedName>
        <fullName evidence="1">SnoaL-like domain-containing protein</fullName>
    </recommendedName>
</protein>
<dbReference type="SUPFAM" id="SSF54427">
    <property type="entry name" value="NTF2-like"/>
    <property type="match status" value="1"/>
</dbReference>
<dbReference type="Proteomes" id="UP000054466">
    <property type="component" value="Unassembled WGS sequence"/>
</dbReference>
<dbReference type="OrthoDB" id="4128781at2759"/>
<accession>A0A0D2D3B3</accession>
<organism evidence="2 3">
    <name type="scientific">Cladophialophora immunda</name>
    <dbReference type="NCBI Taxonomy" id="569365"/>
    <lineage>
        <taxon>Eukaryota</taxon>
        <taxon>Fungi</taxon>
        <taxon>Dikarya</taxon>
        <taxon>Ascomycota</taxon>
        <taxon>Pezizomycotina</taxon>
        <taxon>Eurotiomycetes</taxon>
        <taxon>Chaetothyriomycetidae</taxon>
        <taxon>Chaetothyriales</taxon>
        <taxon>Herpotrichiellaceae</taxon>
        <taxon>Cladophialophora</taxon>
    </lineage>
</organism>
<dbReference type="AlphaFoldDB" id="A0A0D2D3B3"/>
<dbReference type="RefSeq" id="XP_016250425.1">
    <property type="nucleotide sequence ID" value="XM_016392906.1"/>
</dbReference>
<dbReference type="VEuPathDB" id="FungiDB:PV07_05968"/>
<feature type="domain" description="SnoaL-like" evidence="1">
    <location>
        <begin position="100"/>
        <end position="161"/>
    </location>
</feature>
<dbReference type="GeneID" id="27345162"/>
<keyword evidence="3" id="KW-1185">Reference proteome</keyword>
<evidence type="ECO:0000259" key="1">
    <source>
        <dbReference type="Pfam" id="PF13474"/>
    </source>
</evidence>
<dbReference type="Pfam" id="PF13474">
    <property type="entry name" value="SnoaL_3"/>
    <property type="match status" value="1"/>
</dbReference>
<dbReference type="EMBL" id="KN847042">
    <property type="protein sequence ID" value="KIW30209.1"/>
    <property type="molecule type" value="Genomic_DNA"/>
</dbReference>
<name>A0A0D2D3B3_9EURO</name>
<dbReference type="Gene3D" id="3.10.450.50">
    <property type="match status" value="1"/>
</dbReference>
<dbReference type="STRING" id="569365.A0A0D2D3B3"/>
<dbReference type="HOGENOM" id="CLU_124021_0_0_1"/>